<reference evidence="1" key="2">
    <citation type="submission" date="2020-09" db="EMBL/GenBank/DDBJ databases">
        <authorList>
            <person name="Sun Q."/>
            <person name="Zhou Y."/>
        </authorList>
    </citation>
    <scope>NUCLEOTIDE SEQUENCE</scope>
    <source>
        <strain evidence="1">CGMCC 4.7110</strain>
    </source>
</reference>
<dbReference type="EMBL" id="BMML01000003">
    <property type="protein sequence ID" value="GGM95306.1"/>
    <property type="molecule type" value="Genomic_DNA"/>
</dbReference>
<dbReference type="Proteomes" id="UP000653411">
    <property type="component" value="Unassembled WGS sequence"/>
</dbReference>
<organism evidence="1 2">
    <name type="scientific">Streptomyces fuscichromogenes</name>
    <dbReference type="NCBI Taxonomy" id="1324013"/>
    <lineage>
        <taxon>Bacteria</taxon>
        <taxon>Bacillati</taxon>
        <taxon>Actinomycetota</taxon>
        <taxon>Actinomycetes</taxon>
        <taxon>Kitasatosporales</taxon>
        <taxon>Streptomycetaceae</taxon>
        <taxon>Streptomyces</taxon>
    </lineage>
</organism>
<accession>A0A917UIU0</accession>
<name>A0A917UIU0_9ACTN</name>
<evidence type="ECO:0000313" key="2">
    <source>
        <dbReference type="Proteomes" id="UP000653411"/>
    </source>
</evidence>
<evidence type="ECO:0000313" key="1">
    <source>
        <dbReference type="EMBL" id="GGM95306.1"/>
    </source>
</evidence>
<dbReference type="AlphaFoldDB" id="A0A917UIU0"/>
<gene>
    <name evidence="1" type="ORF">GCM10011578_014660</name>
</gene>
<keyword evidence="2" id="KW-1185">Reference proteome</keyword>
<sequence>MRWFTYAVGGEIIVDFHTLHPLGLVPGQVAPLHGVLALVESAGEIRLRRPDDVDDERWSGRLLPLPAPPLP</sequence>
<comment type="caution">
    <text evidence="1">The sequence shown here is derived from an EMBL/GenBank/DDBJ whole genome shotgun (WGS) entry which is preliminary data.</text>
</comment>
<protein>
    <submittedName>
        <fullName evidence="1">Uncharacterized protein</fullName>
    </submittedName>
</protein>
<reference evidence="1" key="1">
    <citation type="journal article" date="2014" name="Int. J. Syst. Evol. Microbiol.">
        <title>Complete genome sequence of Corynebacterium casei LMG S-19264T (=DSM 44701T), isolated from a smear-ripened cheese.</title>
        <authorList>
            <consortium name="US DOE Joint Genome Institute (JGI-PGF)"/>
            <person name="Walter F."/>
            <person name="Albersmeier A."/>
            <person name="Kalinowski J."/>
            <person name="Ruckert C."/>
        </authorList>
    </citation>
    <scope>NUCLEOTIDE SEQUENCE</scope>
    <source>
        <strain evidence="1">CGMCC 4.7110</strain>
    </source>
</reference>
<proteinExistence type="predicted"/>